<feature type="transmembrane region" description="Helical" evidence="6">
    <location>
        <begin position="12"/>
        <end position="29"/>
    </location>
</feature>
<comment type="catalytic activity">
    <reaction evidence="1">
        <text>aldehydo-D-ribose 5-phosphate = D-ribulose 5-phosphate</text>
        <dbReference type="Rhea" id="RHEA:14657"/>
        <dbReference type="ChEBI" id="CHEBI:58121"/>
        <dbReference type="ChEBI" id="CHEBI:58273"/>
        <dbReference type="EC" id="5.3.1.6"/>
    </reaction>
</comment>
<dbReference type="AlphaFoldDB" id="A0A9Q0L3R4"/>
<reference evidence="7" key="1">
    <citation type="journal article" date="2023" name="Plant J.">
        <title>The genome of the king protea, Protea cynaroides.</title>
        <authorList>
            <person name="Chang J."/>
            <person name="Duong T.A."/>
            <person name="Schoeman C."/>
            <person name="Ma X."/>
            <person name="Roodt D."/>
            <person name="Barker N."/>
            <person name="Li Z."/>
            <person name="Van de Peer Y."/>
            <person name="Mizrachi E."/>
        </authorList>
    </citation>
    <scope>NUCLEOTIDE SEQUENCE</scope>
    <source>
        <tissue evidence="7">Young leaves</tissue>
    </source>
</reference>
<evidence type="ECO:0000256" key="1">
    <source>
        <dbReference type="ARBA" id="ARBA00001713"/>
    </source>
</evidence>
<dbReference type="InterPro" id="IPR050262">
    <property type="entry name" value="Ribose-5P_isomerase"/>
</dbReference>
<keyword evidence="6" id="KW-0472">Membrane</keyword>
<protein>
    <recommendedName>
        <fullName evidence="4">ribose-5-phosphate isomerase</fullName>
        <ecNumber evidence="4">5.3.1.6</ecNumber>
    </recommendedName>
</protein>
<comment type="pathway">
    <text evidence="2">Carbohydrate degradation; pentose phosphate pathway; D-ribose 5-phosphate from D-ribulose 5-phosphate (non-oxidative stage): step 1/1.</text>
</comment>
<dbReference type="InterPro" id="IPR037171">
    <property type="entry name" value="NagB/RpiA_transferase-like"/>
</dbReference>
<dbReference type="Proteomes" id="UP001141806">
    <property type="component" value="Unassembled WGS sequence"/>
</dbReference>
<dbReference type="GO" id="GO:0004751">
    <property type="term" value="F:ribose-5-phosphate isomerase activity"/>
    <property type="evidence" value="ECO:0007669"/>
    <property type="project" value="UniProtKB-EC"/>
</dbReference>
<dbReference type="PANTHER" id="PTHR43748">
    <property type="entry name" value="RIBOSE-5-PHOSPHATE ISOMERASE 3, CHLOROPLASTIC-RELATED"/>
    <property type="match status" value="1"/>
</dbReference>
<dbReference type="SUPFAM" id="SSF100950">
    <property type="entry name" value="NagB/RpiA/CoA transferase-like"/>
    <property type="match status" value="1"/>
</dbReference>
<keyword evidence="6" id="KW-0812">Transmembrane</keyword>
<keyword evidence="8" id="KW-1185">Reference proteome</keyword>
<dbReference type="PANTHER" id="PTHR43748:SF2">
    <property type="entry name" value="RIBOSE-5-PHOSPHATE ISOMERASE 2-RELATED"/>
    <property type="match status" value="1"/>
</dbReference>
<evidence type="ECO:0000256" key="2">
    <source>
        <dbReference type="ARBA" id="ARBA00004988"/>
    </source>
</evidence>
<evidence type="ECO:0000256" key="3">
    <source>
        <dbReference type="ARBA" id="ARBA00008088"/>
    </source>
</evidence>
<dbReference type="EC" id="5.3.1.6" evidence="4"/>
<keyword evidence="6" id="KW-1133">Transmembrane helix</keyword>
<evidence type="ECO:0000256" key="5">
    <source>
        <dbReference type="ARBA" id="ARBA00023235"/>
    </source>
</evidence>
<comment type="similarity">
    <text evidence="3">Belongs to the ribose 5-phosphate isomerase family.</text>
</comment>
<dbReference type="GO" id="GO:0009052">
    <property type="term" value="P:pentose-phosphate shunt, non-oxidative branch"/>
    <property type="evidence" value="ECO:0007669"/>
    <property type="project" value="InterPro"/>
</dbReference>
<dbReference type="OrthoDB" id="1555531at2759"/>
<proteinExistence type="inferred from homology"/>
<dbReference type="Gene3D" id="3.40.50.1360">
    <property type="match status" value="1"/>
</dbReference>
<keyword evidence="5" id="KW-0413">Isomerase</keyword>
<gene>
    <name evidence="7" type="ORF">NE237_032830</name>
</gene>
<accession>A0A9Q0L3R4</accession>
<evidence type="ECO:0000256" key="6">
    <source>
        <dbReference type="SAM" id="Phobius"/>
    </source>
</evidence>
<evidence type="ECO:0000313" key="8">
    <source>
        <dbReference type="Proteomes" id="UP001141806"/>
    </source>
</evidence>
<dbReference type="EMBL" id="JAMYWD010000001">
    <property type="protein sequence ID" value="KAJ4981993.1"/>
    <property type="molecule type" value="Genomic_DNA"/>
</dbReference>
<organism evidence="7 8">
    <name type="scientific">Protea cynaroides</name>
    <dbReference type="NCBI Taxonomy" id="273540"/>
    <lineage>
        <taxon>Eukaryota</taxon>
        <taxon>Viridiplantae</taxon>
        <taxon>Streptophyta</taxon>
        <taxon>Embryophyta</taxon>
        <taxon>Tracheophyta</taxon>
        <taxon>Spermatophyta</taxon>
        <taxon>Magnoliopsida</taxon>
        <taxon>Proteales</taxon>
        <taxon>Proteaceae</taxon>
        <taxon>Protea</taxon>
    </lineage>
</organism>
<sequence length="121" mass="13533">MLVDFRDLHHYFTRIVTVYCVVLMKFIHWRQMAQSDNADRANNAGRSNNAVVDLVIEGANEVDPLLNLVKGRGGSLLRKKMIEGASKNFIVIVDDSKVVLYLGVAAMPCRLRLCPSARSSQ</sequence>
<evidence type="ECO:0000313" key="7">
    <source>
        <dbReference type="EMBL" id="KAJ4981993.1"/>
    </source>
</evidence>
<dbReference type="InterPro" id="IPR004788">
    <property type="entry name" value="Ribose5P_isomerase_type_A"/>
</dbReference>
<name>A0A9Q0L3R4_9MAGN</name>
<dbReference type="Pfam" id="PF06026">
    <property type="entry name" value="Rib_5-P_isom_A"/>
    <property type="match status" value="1"/>
</dbReference>
<evidence type="ECO:0000256" key="4">
    <source>
        <dbReference type="ARBA" id="ARBA00011959"/>
    </source>
</evidence>
<comment type="caution">
    <text evidence="7">The sequence shown here is derived from an EMBL/GenBank/DDBJ whole genome shotgun (WGS) entry which is preliminary data.</text>
</comment>